<evidence type="ECO:0000313" key="3">
    <source>
        <dbReference type="EMBL" id="KAG8454272.1"/>
    </source>
</evidence>
<dbReference type="EMBL" id="JAACNH010000001">
    <property type="protein sequence ID" value="KAG8454272.1"/>
    <property type="molecule type" value="Genomic_DNA"/>
</dbReference>
<evidence type="ECO:0008006" key="5">
    <source>
        <dbReference type="Google" id="ProtNLM"/>
    </source>
</evidence>
<dbReference type="GO" id="GO:0000785">
    <property type="term" value="C:chromatin"/>
    <property type="evidence" value="ECO:0007669"/>
    <property type="project" value="TreeGrafter"/>
</dbReference>
<sequence>MDDFRDGYPPSLDNNNSLLNNCPGPAPVLQNGTNNCTVDKKPSKRFTKEQAFLSKLLPLQQARREYIAEIEYGLAQHPLALYPHLQEGIPPELFEEVVDVLDPEMRIRSAAGSYEPVLEEQDNESETPRQEQQEIQSIKSRDLSTRTSLMSQQSRSKNPYVWLSKDKDEAIKEEKRPKPKNNLASALDENVRHVTKEFCDWVASMGGEQCNINESAMFSLFASGYNNKPAFSIPIHVVELNNVPAELRMSAAATPTHVALGNQCKNRRPQNQEPPYQPSWVKTKFGAWYLDPKTWKKQKVNEPLKDPKQEELNTNMDWKSNLTPMEEELLQLYGTRAFKQFLKKKGYRNPEFLNKLFPKEDPGGPVSTLPKDSRAASTEKNVWIRSASASTNDDIFIN</sequence>
<proteinExistence type="inferred from homology"/>
<dbReference type="PANTHER" id="PTHR46449">
    <property type="entry name" value="ZGC:158260"/>
    <property type="match status" value="1"/>
</dbReference>
<feature type="compositionally biased region" description="Low complexity" evidence="2">
    <location>
        <begin position="11"/>
        <end position="20"/>
    </location>
</feature>
<keyword evidence="4" id="KW-1185">Reference proteome</keyword>
<evidence type="ECO:0000256" key="2">
    <source>
        <dbReference type="SAM" id="MobiDB-lite"/>
    </source>
</evidence>
<protein>
    <recommendedName>
        <fullName evidence="5">Protein FAM47E</fullName>
    </recommendedName>
</protein>
<feature type="region of interest" description="Disordered" evidence="2">
    <location>
        <begin position="1"/>
        <end position="20"/>
    </location>
</feature>
<accession>A0A8T2KD02</accession>
<dbReference type="InterPro" id="IPR032743">
    <property type="entry name" value="FAM47"/>
</dbReference>
<reference evidence="3" key="1">
    <citation type="thesis" date="2020" institute="ProQuest LLC" country="789 East Eisenhower Parkway, Ann Arbor, MI, USA">
        <title>Comparative Genomics and Chromosome Evolution.</title>
        <authorList>
            <person name="Mudd A.B."/>
        </authorList>
    </citation>
    <scope>NUCLEOTIDE SEQUENCE</scope>
    <source>
        <strain evidence="3">Female2</strain>
        <tissue evidence="3">Blood</tissue>
    </source>
</reference>
<evidence type="ECO:0000256" key="1">
    <source>
        <dbReference type="ARBA" id="ARBA00005277"/>
    </source>
</evidence>
<feature type="region of interest" description="Disordered" evidence="2">
    <location>
        <begin position="112"/>
        <end position="157"/>
    </location>
</feature>
<dbReference type="AlphaFoldDB" id="A0A8T2KD02"/>
<name>A0A8T2KD02_9PIPI</name>
<gene>
    <name evidence="3" type="ORF">GDO86_000787</name>
</gene>
<dbReference type="PANTHER" id="PTHR46449:SF5">
    <property type="entry name" value="FAMILY WITH SEQUENCE SIMILARITY 47 MEMBER E"/>
    <property type="match status" value="1"/>
</dbReference>
<dbReference type="GO" id="GO:0045815">
    <property type="term" value="P:transcription initiation-coupled chromatin remodeling"/>
    <property type="evidence" value="ECO:0007669"/>
    <property type="project" value="TreeGrafter"/>
</dbReference>
<dbReference type="Pfam" id="PF14642">
    <property type="entry name" value="FAM47"/>
    <property type="match status" value="1"/>
</dbReference>
<evidence type="ECO:0000313" key="4">
    <source>
        <dbReference type="Proteomes" id="UP000812440"/>
    </source>
</evidence>
<comment type="caution">
    <text evidence="3">The sequence shown here is derived from an EMBL/GenBank/DDBJ whole genome shotgun (WGS) entry which is preliminary data.</text>
</comment>
<dbReference type="OrthoDB" id="6755972at2759"/>
<feature type="compositionally biased region" description="Polar residues" evidence="2">
    <location>
        <begin position="145"/>
        <end position="157"/>
    </location>
</feature>
<dbReference type="Proteomes" id="UP000812440">
    <property type="component" value="Chromosome 1"/>
</dbReference>
<comment type="similarity">
    <text evidence="1">Belongs to the FAM47 family.</text>
</comment>
<organism evidence="3 4">
    <name type="scientific">Hymenochirus boettgeri</name>
    <name type="common">Congo dwarf clawed frog</name>
    <dbReference type="NCBI Taxonomy" id="247094"/>
    <lineage>
        <taxon>Eukaryota</taxon>
        <taxon>Metazoa</taxon>
        <taxon>Chordata</taxon>
        <taxon>Craniata</taxon>
        <taxon>Vertebrata</taxon>
        <taxon>Euteleostomi</taxon>
        <taxon>Amphibia</taxon>
        <taxon>Batrachia</taxon>
        <taxon>Anura</taxon>
        <taxon>Pipoidea</taxon>
        <taxon>Pipidae</taxon>
        <taxon>Pipinae</taxon>
        <taxon>Hymenochirus</taxon>
    </lineage>
</organism>